<dbReference type="GO" id="GO:0046935">
    <property type="term" value="F:1-phosphatidylinositol-3-kinase regulator activity"/>
    <property type="evidence" value="ECO:0007669"/>
    <property type="project" value="TreeGrafter"/>
</dbReference>
<keyword evidence="1" id="KW-0341">Growth regulation</keyword>
<organism evidence="8 9">
    <name type="scientific">Adineta ricciae</name>
    <name type="common">Rotifer</name>
    <dbReference type="NCBI Taxonomy" id="249248"/>
    <lineage>
        <taxon>Eukaryota</taxon>
        <taxon>Metazoa</taxon>
        <taxon>Spiralia</taxon>
        <taxon>Gnathifera</taxon>
        <taxon>Rotifera</taxon>
        <taxon>Eurotatoria</taxon>
        <taxon>Bdelloidea</taxon>
        <taxon>Adinetida</taxon>
        <taxon>Adinetidae</taxon>
        <taxon>Adineta</taxon>
    </lineage>
</organism>
<dbReference type="GO" id="GO:0005942">
    <property type="term" value="C:phosphatidylinositol 3-kinase complex"/>
    <property type="evidence" value="ECO:0007669"/>
    <property type="project" value="TreeGrafter"/>
</dbReference>
<dbReference type="SUPFAM" id="SSF55550">
    <property type="entry name" value="SH2 domain"/>
    <property type="match status" value="1"/>
</dbReference>
<reference evidence="8" key="1">
    <citation type="submission" date="2021-02" db="EMBL/GenBank/DDBJ databases">
        <authorList>
            <person name="Nowell W R."/>
        </authorList>
    </citation>
    <scope>NUCLEOTIDE SEQUENCE</scope>
</reference>
<dbReference type="SMART" id="SM00252">
    <property type="entry name" value="SH2"/>
    <property type="match status" value="1"/>
</dbReference>
<dbReference type="InterPro" id="IPR000980">
    <property type="entry name" value="SH2"/>
</dbReference>
<dbReference type="Proteomes" id="UP000663852">
    <property type="component" value="Unassembled WGS sequence"/>
</dbReference>
<dbReference type="PANTHER" id="PTHR10155:SF5">
    <property type="entry name" value="SUPPRESSOR OF CYTOKINE SIGNALING 7"/>
    <property type="match status" value="1"/>
</dbReference>
<comment type="caution">
    <text evidence="8">The sequence shown here is derived from an EMBL/GenBank/DDBJ whole genome shotgun (WGS) entry which is preliminary data.</text>
</comment>
<name>A0A814TRB1_ADIRI</name>
<evidence type="ECO:0000256" key="3">
    <source>
        <dbReference type="ARBA" id="ARBA00022786"/>
    </source>
</evidence>
<evidence type="ECO:0000313" key="8">
    <source>
        <dbReference type="EMBL" id="CAF1163756.1"/>
    </source>
</evidence>
<evidence type="ECO:0000259" key="6">
    <source>
        <dbReference type="PROSITE" id="PS50001"/>
    </source>
</evidence>
<sequence length="210" mass="24721">MCCVAQSHLPIRENATKESSTKMNHETRSSMIAQLDSLQRLREVGWYWGPLSWLDAERLLTDKQDYSFIVRDSNHRHYFLAITFKSQGNIHHTRIEHSNNSFGFYQSTTKSQCTSSDVVEFIESIIEHSNSGQFMFFIRSNVPGQPMIPVRLLYPVSRHTYMASLKHITRFFIHRQIRRDRIDDLDLPVRLKAFLKEPQIYTEYLPHADT</sequence>
<dbReference type="SMART" id="SM00969">
    <property type="entry name" value="SOCS_box"/>
    <property type="match status" value="1"/>
</dbReference>
<keyword evidence="2" id="KW-0734">Signal transduction inhibitor</keyword>
<dbReference type="Pfam" id="PF00017">
    <property type="entry name" value="SH2"/>
    <property type="match status" value="1"/>
</dbReference>
<evidence type="ECO:0000256" key="5">
    <source>
        <dbReference type="PROSITE-ProRule" id="PRU00191"/>
    </source>
</evidence>
<evidence type="ECO:0000313" key="9">
    <source>
        <dbReference type="Proteomes" id="UP000663852"/>
    </source>
</evidence>
<dbReference type="PROSITE" id="PS50225">
    <property type="entry name" value="SOCS"/>
    <property type="match status" value="1"/>
</dbReference>
<evidence type="ECO:0000259" key="7">
    <source>
        <dbReference type="PROSITE" id="PS50225"/>
    </source>
</evidence>
<protein>
    <recommendedName>
        <fullName evidence="10">Suppressor of cytokine signaling 7</fullName>
    </recommendedName>
</protein>
<dbReference type="GO" id="GO:0035556">
    <property type="term" value="P:intracellular signal transduction"/>
    <property type="evidence" value="ECO:0007669"/>
    <property type="project" value="InterPro"/>
</dbReference>
<dbReference type="OrthoDB" id="5979828at2759"/>
<keyword evidence="4 5" id="KW-0727">SH2 domain</keyword>
<dbReference type="Pfam" id="PF07525">
    <property type="entry name" value="SOCS_box"/>
    <property type="match status" value="1"/>
</dbReference>
<evidence type="ECO:0000256" key="2">
    <source>
        <dbReference type="ARBA" id="ARBA00022700"/>
    </source>
</evidence>
<keyword evidence="3" id="KW-0833">Ubl conjugation pathway</keyword>
<dbReference type="SUPFAM" id="SSF158235">
    <property type="entry name" value="SOCS box-like"/>
    <property type="match status" value="1"/>
</dbReference>
<proteinExistence type="predicted"/>
<gene>
    <name evidence="8" type="ORF">EDS130_LOCUS23289</name>
</gene>
<accession>A0A814TRB1</accession>
<dbReference type="InterPro" id="IPR001496">
    <property type="entry name" value="SOCS_box"/>
</dbReference>
<dbReference type="Gene3D" id="3.30.505.10">
    <property type="entry name" value="SH2 domain"/>
    <property type="match status" value="1"/>
</dbReference>
<evidence type="ECO:0008006" key="10">
    <source>
        <dbReference type="Google" id="ProtNLM"/>
    </source>
</evidence>
<dbReference type="InterPro" id="IPR036860">
    <property type="entry name" value="SH2_dom_sf"/>
</dbReference>
<feature type="domain" description="SOCS box" evidence="7">
    <location>
        <begin position="151"/>
        <end position="201"/>
    </location>
</feature>
<dbReference type="PANTHER" id="PTHR10155">
    <property type="entry name" value="PHOSPHATIDYLINOSITOL 3-KINASE REGULATORY SUBUNIT"/>
    <property type="match status" value="1"/>
</dbReference>
<dbReference type="EMBL" id="CAJNOJ010000126">
    <property type="protein sequence ID" value="CAF1163756.1"/>
    <property type="molecule type" value="Genomic_DNA"/>
</dbReference>
<dbReference type="PROSITE" id="PS50001">
    <property type="entry name" value="SH2"/>
    <property type="match status" value="1"/>
</dbReference>
<dbReference type="GO" id="GO:0009968">
    <property type="term" value="P:negative regulation of signal transduction"/>
    <property type="evidence" value="ECO:0007669"/>
    <property type="project" value="UniProtKB-KW"/>
</dbReference>
<dbReference type="GO" id="GO:0046854">
    <property type="term" value="P:phosphatidylinositol phosphate biosynthetic process"/>
    <property type="evidence" value="ECO:0007669"/>
    <property type="project" value="TreeGrafter"/>
</dbReference>
<dbReference type="InterPro" id="IPR036036">
    <property type="entry name" value="SOCS_box-like_dom_sf"/>
</dbReference>
<dbReference type="AlphaFoldDB" id="A0A814TRB1"/>
<evidence type="ECO:0000256" key="1">
    <source>
        <dbReference type="ARBA" id="ARBA00022604"/>
    </source>
</evidence>
<evidence type="ECO:0000256" key="4">
    <source>
        <dbReference type="ARBA" id="ARBA00022999"/>
    </source>
</evidence>
<feature type="domain" description="SH2" evidence="6">
    <location>
        <begin position="46"/>
        <end position="156"/>
    </location>
</feature>